<dbReference type="RefSeq" id="WP_132646407.1">
    <property type="nucleotide sequence ID" value="NZ_CP181386.1"/>
</dbReference>
<evidence type="ECO:0000313" key="3">
    <source>
        <dbReference type="Proteomes" id="UP000295106"/>
    </source>
</evidence>
<comment type="caution">
    <text evidence="2">The sequence shown here is derived from an EMBL/GenBank/DDBJ whole genome shotgun (WGS) entry which is preliminary data.</text>
</comment>
<proteinExistence type="predicted"/>
<reference evidence="2 3" key="1">
    <citation type="submission" date="2019-03" db="EMBL/GenBank/DDBJ databases">
        <title>Genomic Encyclopedia of Type Strains, Phase IV (KMG-IV): sequencing the most valuable type-strain genomes for metagenomic binning, comparative biology and taxonomic classification.</title>
        <authorList>
            <person name="Goeker M."/>
        </authorList>
    </citation>
    <scope>NUCLEOTIDE SEQUENCE [LARGE SCALE GENOMIC DNA]</scope>
    <source>
        <strain evidence="2 3">DSM 1709</strain>
    </source>
</reference>
<dbReference type="InterPro" id="IPR026001">
    <property type="entry name" value="Abi-like_C"/>
</dbReference>
<protein>
    <submittedName>
        <fullName evidence="2">Abortive infection Abi-like protein</fullName>
    </submittedName>
</protein>
<feature type="domain" description="Abortive infection protein-like C-terminal" evidence="1">
    <location>
        <begin position="187"/>
        <end position="261"/>
    </location>
</feature>
<dbReference type="EMBL" id="SLXD01000005">
    <property type="protein sequence ID" value="TCP02875.1"/>
    <property type="molecule type" value="Genomic_DNA"/>
</dbReference>
<gene>
    <name evidence="2" type="ORF">EV684_10540</name>
</gene>
<evidence type="ECO:0000259" key="1">
    <source>
        <dbReference type="Pfam" id="PF14355"/>
    </source>
</evidence>
<accession>A0A4R2MCM1</accession>
<dbReference type="OrthoDB" id="2678579at2"/>
<evidence type="ECO:0000313" key="2">
    <source>
        <dbReference type="EMBL" id="TCP02875.1"/>
    </source>
</evidence>
<organism evidence="2 3">
    <name type="scientific">Rubrivivax gelatinosus</name>
    <name type="common">Rhodocyclus gelatinosus</name>
    <name type="synonym">Rhodopseudomonas gelatinosa</name>
    <dbReference type="NCBI Taxonomy" id="28068"/>
    <lineage>
        <taxon>Bacteria</taxon>
        <taxon>Pseudomonadati</taxon>
        <taxon>Pseudomonadota</taxon>
        <taxon>Betaproteobacteria</taxon>
        <taxon>Burkholderiales</taxon>
        <taxon>Sphaerotilaceae</taxon>
        <taxon>Rubrivivax</taxon>
    </lineage>
</organism>
<dbReference type="Proteomes" id="UP000295106">
    <property type="component" value="Unassembled WGS sequence"/>
</dbReference>
<dbReference type="AlphaFoldDB" id="A0A4R2MCM1"/>
<dbReference type="Pfam" id="PF14355">
    <property type="entry name" value="Abi_C"/>
    <property type="match status" value="1"/>
</dbReference>
<name>A0A4R2MCM1_RUBGE</name>
<sequence length="269" mass="29603">MRRLIPAAVLAVVAEITSSRETHASLDNLFSYAGAPGEPPEGSKAVKAQAWLRLTNKDETVDPLAVLGKLLEVYMEEPLDPNSTWDVQKLESRQRIQRVLAQCQLRYVDGGRVTGALAAPSRTLEEFIRDRDIASVDDEFSRALINVETNPREAVSAASNILESICKVYIAEENIEAPAKLDLKPVWSVVRKHLGFDPGSLEDQDLQQILSGIISVVDGIGALRTHASSAHGAGKKSYRLEPRHARLAVHSAHTVALFILESWQRKRAT</sequence>
<dbReference type="GeneID" id="99684696"/>